<protein>
    <recommendedName>
        <fullName evidence="2">HpaB/PvcC/4-BUDH N-terminal domain-containing protein</fullName>
    </recommendedName>
</protein>
<dbReference type="HOGENOM" id="CLU_089944_0_0_7"/>
<name>W4LZU7_ENTF1</name>
<dbReference type="InterPro" id="IPR024674">
    <property type="entry name" value="HpaB/PvcC/4-BUDH_N"/>
</dbReference>
<dbReference type="Gene3D" id="1.10.3140.10">
    <property type="entry name" value="4-hydroxybutyryl-coa dehydratase, domain 1"/>
    <property type="match status" value="1"/>
</dbReference>
<keyword evidence="4" id="KW-1185">Reference proteome</keyword>
<dbReference type="PANTHER" id="PTHR36117">
    <property type="entry name" value="4-HYDROXYPHENYLACETATE 3-MONOOXYGENASE-RELATED"/>
    <property type="match status" value="1"/>
</dbReference>
<dbReference type="AlphaFoldDB" id="W4LZU7"/>
<dbReference type="InterPro" id="IPR009100">
    <property type="entry name" value="AcylCoA_DH/oxidase_NM_dom_sf"/>
</dbReference>
<gene>
    <name evidence="3" type="ORF">ETSY1_01920</name>
</gene>
<dbReference type="SUPFAM" id="SSF56645">
    <property type="entry name" value="Acyl-CoA dehydrogenase NM domain-like"/>
    <property type="match status" value="1"/>
</dbReference>
<dbReference type="Pfam" id="PF11794">
    <property type="entry name" value="HpaB_N"/>
    <property type="match status" value="1"/>
</dbReference>
<organism evidence="3 4">
    <name type="scientific">Entotheonella factor</name>
    <dbReference type="NCBI Taxonomy" id="1429438"/>
    <lineage>
        <taxon>Bacteria</taxon>
        <taxon>Pseudomonadati</taxon>
        <taxon>Nitrospinota/Tectimicrobiota group</taxon>
        <taxon>Candidatus Tectimicrobiota</taxon>
        <taxon>Candidatus Entotheonellia</taxon>
        <taxon>Candidatus Entotheonellales</taxon>
        <taxon>Candidatus Entotheonellaceae</taxon>
        <taxon>Candidatus Entotheonella</taxon>
    </lineage>
</organism>
<evidence type="ECO:0000259" key="2">
    <source>
        <dbReference type="Pfam" id="PF11794"/>
    </source>
</evidence>
<dbReference type="Proteomes" id="UP000019141">
    <property type="component" value="Unassembled WGS sequence"/>
</dbReference>
<dbReference type="PATRIC" id="fig|1429438.4.peg.562"/>
<evidence type="ECO:0000256" key="1">
    <source>
        <dbReference type="SAM" id="MobiDB-lite"/>
    </source>
</evidence>
<dbReference type="GO" id="GO:0016627">
    <property type="term" value="F:oxidoreductase activity, acting on the CH-CH group of donors"/>
    <property type="evidence" value="ECO:0007669"/>
    <property type="project" value="InterPro"/>
</dbReference>
<feature type="region of interest" description="Disordered" evidence="1">
    <location>
        <begin position="1"/>
        <end position="21"/>
    </location>
</feature>
<sequence length="222" mass="24680">MMTEPNVEPSGQQPATRPFTGDEYLESLRDGREVWIYGERVDDVTTHPAFRNCTRMIARMYDALHHPDTQAVLTTETDTGSGGYTHPFLKASRSVADMVAARDAIAAWQRVVFGWMGRSPDYKGCLTGVLAEHAELCGPYEANARRLYKDCQEKVLYLNHTVVNPPVDRHLPQDEMNEVFIHVKKETDAGLIVSGAKAIATNAALTHMNFAFRIGQNAAGDK</sequence>
<reference evidence="3 4" key="1">
    <citation type="journal article" date="2014" name="Nature">
        <title>An environmental bacterial taxon with a large and distinct metabolic repertoire.</title>
        <authorList>
            <person name="Wilson M.C."/>
            <person name="Mori T."/>
            <person name="Ruckert C."/>
            <person name="Uria A.R."/>
            <person name="Helf M.J."/>
            <person name="Takada K."/>
            <person name="Gernert C."/>
            <person name="Steffens U.A."/>
            <person name="Heycke N."/>
            <person name="Schmitt S."/>
            <person name="Rinke C."/>
            <person name="Helfrich E.J."/>
            <person name="Brachmann A.O."/>
            <person name="Gurgui C."/>
            <person name="Wakimoto T."/>
            <person name="Kracht M."/>
            <person name="Crusemann M."/>
            <person name="Hentschel U."/>
            <person name="Abe I."/>
            <person name="Matsunaga S."/>
            <person name="Kalinowski J."/>
            <person name="Takeyama H."/>
            <person name="Piel J."/>
        </authorList>
    </citation>
    <scope>NUCLEOTIDE SEQUENCE [LARGE SCALE GENOMIC DNA]</scope>
    <source>
        <strain evidence="4">TSY1</strain>
    </source>
</reference>
<comment type="caution">
    <text evidence="3">The sequence shown here is derived from an EMBL/GenBank/DDBJ whole genome shotgun (WGS) entry which is preliminary data.</text>
</comment>
<proteinExistence type="predicted"/>
<dbReference type="InterPro" id="IPR004925">
    <property type="entry name" value="HpaB/PvcC/4-BUDH"/>
</dbReference>
<accession>W4LZU7</accession>
<evidence type="ECO:0000313" key="4">
    <source>
        <dbReference type="Proteomes" id="UP000019141"/>
    </source>
</evidence>
<evidence type="ECO:0000313" key="3">
    <source>
        <dbReference type="EMBL" id="ETX02907.1"/>
    </source>
</evidence>
<dbReference type="Gene3D" id="2.40.110.10">
    <property type="entry name" value="Butyryl-CoA Dehydrogenase, subunit A, domain 2"/>
    <property type="match status" value="1"/>
</dbReference>
<dbReference type="FunFam" id="1.10.3140.10:FF:000001">
    <property type="entry name" value="4-hydroxyphenylacetate 3-monooxygenase oxygenase component"/>
    <property type="match status" value="1"/>
</dbReference>
<dbReference type="EMBL" id="AZHW01000097">
    <property type="protein sequence ID" value="ETX02907.1"/>
    <property type="molecule type" value="Genomic_DNA"/>
</dbReference>
<dbReference type="PANTHER" id="PTHR36117:SF3">
    <property type="entry name" value="4-HYDROXYPHENYLACETATE 3-MONOOXYGENASE-RELATED"/>
    <property type="match status" value="1"/>
</dbReference>
<dbReference type="InterPro" id="IPR046373">
    <property type="entry name" value="Acyl-CoA_Oxase/DH_mid-dom_sf"/>
</dbReference>
<feature type="domain" description="HpaB/PvcC/4-BUDH N-terminal" evidence="2">
    <location>
        <begin position="20"/>
        <end position="216"/>
    </location>
</feature>